<keyword evidence="4" id="KW-1185">Reference proteome</keyword>
<name>A0A8S9ZNE7_9BILA</name>
<protein>
    <submittedName>
        <fullName evidence="3">Uncharacterized protein</fullName>
    </submittedName>
</protein>
<dbReference type="OrthoDB" id="5876405at2759"/>
<sequence length="239" mass="27689">MFQEEEPGKPQNWCFTVTVISIISLINVTIFIVIRVLLDTENEFDEPIIDENNSYGEQNNRENLNLKDLSKNEILNENDCENGVIPKNARRGRQKISRISETDYDIERKVSPIFMSSSEAIEEYSEKEEEENFKNSINLMTGNIVKDNNIPKTIPWPPTKIGIRRWSLAHQISSENLIKMIEEREVEGGNSQKQNNQVFKEKMEKSQIHTQICPYQTRTVSTNKRGTENPAYEMETISS</sequence>
<feature type="transmembrane region" description="Helical" evidence="2">
    <location>
        <begin position="12"/>
        <end position="38"/>
    </location>
</feature>
<keyword evidence="2" id="KW-1133">Transmembrane helix</keyword>
<evidence type="ECO:0000313" key="3">
    <source>
        <dbReference type="EMBL" id="KAF7634944.1"/>
    </source>
</evidence>
<organism evidence="3 4">
    <name type="scientific">Meloidogyne graminicola</name>
    <dbReference type="NCBI Taxonomy" id="189291"/>
    <lineage>
        <taxon>Eukaryota</taxon>
        <taxon>Metazoa</taxon>
        <taxon>Ecdysozoa</taxon>
        <taxon>Nematoda</taxon>
        <taxon>Chromadorea</taxon>
        <taxon>Rhabditida</taxon>
        <taxon>Tylenchina</taxon>
        <taxon>Tylenchomorpha</taxon>
        <taxon>Tylenchoidea</taxon>
        <taxon>Meloidogynidae</taxon>
        <taxon>Meloidogyninae</taxon>
        <taxon>Meloidogyne</taxon>
    </lineage>
</organism>
<dbReference type="EMBL" id="JABEBT010000049">
    <property type="protein sequence ID" value="KAF7634944.1"/>
    <property type="molecule type" value="Genomic_DNA"/>
</dbReference>
<reference evidence="3" key="1">
    <citation type="journal article" date="2020" name="Ecol. Evol.">
        <title>Genome structure and content of the rice root-knot nematode (Meloidogyne graminicola).</title>
        <authorList>
            <person name="Phan N.T."/>
            <person name="Danchin E.G.J."/>
            <person name="Klopp C."/>
            <person name="Perfus-Barbeoch L."/>
            <person name="Kozlowski D.K."/>
            <person name="Koutsovoulos G.D."/>
            <person name="Lopez-Roques C."/>
            <person name="Bouchez O."/>
            <person name="Zahm M."/>
            <person name="Besnard G."/>
            <person name="Bellafiore S."/>
        </authorList>
    </citation>
    <scope>NUCLEOTIDE SEQUENCE</scope>
    <source>
        <strain evidence="3">VN-18</strain>
    </source>
</reference>
<dbReference type="Proteomes" id="UP000605970">
    <property type="component" value="Unassembled WGS sequence"/>
</dbReference>
<evidence type="ECO:0000313" key="4">
    <source>
        <dbReference type="Proteomes" id="UP000605970"/>
    </source>
</evidence>
<proteinExistence type="predicted"/>
<evidence type="ECO:0000256" key="2">
    <source>
        <dbReference type="SAM" id="Phobius"/>
    </source>
</evidence>
<keyword evidence="2" id="KW-0812">Transmembrane</keyword>
<dbReference type="AlphaFoldDB" id="A0A8S9ZNE7"/>
<accession>A0A8S9ZNE7</accession>
<keyword evidence="2" id="KW-0472">Membrane</keyword>
<evidence type="ECO:0000256" key="1">
    <source>
        <dbReference type="SAM" id="MobiDB-lite"/>
    </source>
</evidence>
<feature type="region of interest" description="Disordered" evidence="1">
    <location>
        <begin position="220"/>
        <end position="239"/>
    </location>
</feature>
<gene>
    <name evidence="3" type="ORF">Mgra_00005689</name>
</gene>
<comment type="caution">
    <text evidence="3">The sequence shown here is derived from an EMBL/GenBank/DDBJ whole genome shotgun (WGS) entry which is preliminary data.</text>
</comment>